<accession>A0ACB6QLK2</accession>
<evidence type="ECO:0000313" key="2">
    <source>
        <dbReference type="Proteomes" id="UP000799755"/>
    </source>
</evidence>
<name>A0ACB6QLK2_9PLEO</name>
<protein>
    <submittedName>
        <fullName evidence="1">Uncharacterized protein</fullName>
    </submittedName>
</protein>
<organism evidence="1 2">
    <name type="scientific">Lindgomyces ingoldianus</name>
    <dbReference type="NCBI Taxonomy" id="673940"/>
    <lineage>
        <taxon>Eukaryota</taxon>
        <taxon>Fungi</taxon>
        <taxon>Dikarya</taxon>
        <taxon>Ascomycota</taxon>
        <taxon>Pezizomycotina</taxon>
        <taxon>Dothideomycetes</taxon>
        <taxon>Pleosporomycetidae</taxon>
        <taxon>Pleosporales</taxon>
        <taxon>Lindgomycetaceae</taxon>
        <taxon>Lindgomyces</taxon>
    </lineage>
</organism>
<proteinExistence type="predicted"/>
<gene>
    <name evidence="1" type="ORF">BDR25DRAFT_359050</name>
</gene>
<dbReference type="Proteomes" id="UP000799755">
    <property type="component" value="Unassembled WGS sequence"/>
</dbReference>
<reference evidence="1" key="1">
    <citation type="journal article" date="2020" name="Stud. Mycol.">
        <title>101 Dothideomycetes genomes: a test case for predicting lifestyles and emergence of pathogens.</title>
        <authorList>
            <person name="Haridas S."/>
            <person name="Albert R."/>
            <person name="Binder M."/>
            <person name="Bloem J."/>
            <person name="Labutti K."/>
            <person name="Salamov A."/>
            <person name="Andreopoulos B."/>
            <person name="Baker S."/>
            <person name="Barry K."/>
            <person name="Bills G."/>
            <person name="Bluhm B."/>
            <person name="Cannon C."/>
            <person name="Castanera R."/>
            <person name="Culley D."/>
            <person name="Daum C."/>
            <person name="Ezra D."/>
            <person name="Gonzalez J."/>
            <person name="Henrissat B."/>
            <person name="Kuo A."/>
            <person name="Liang C."/>
            <person name="Lipzen A."/>
            <person name="Lutzoni F."/>
            <person name="Magnuson J."/>
            <person name="Mondo S."/>
            <person name="Nolan M."/>
            <person name="Ohm R."/>
            <person name="Pangilinan J."/>
            <person name="Park H.-J."/>
            <person name="Ramirez L."/>
            <person name="Alfaro M."/>
            <person name="Sun H."/>
            <person name="Tritt A."/>
            <person name="Yoshinaga Y."/>
            <person name="Zwiers L.-H."/>
            <person name="Turgeon B."/>
            <person name="Goodwin S."/>
            <person name="Spatafora J."/>
            <person name="Crous P."/>
            <person name="Grigoriev I."/>
        </authorList>
    </citation>
    <scope>NUCLEOTIDE SEQUENCE</scope>
    <source>
        <strain evidence="1">ATCC 200398</strain>
    </source>
</reference>
<sequence length="233" mass="26302">MQVNRWLIIRTFLVVMAEWCGTPYTGLWRNAGRLWYYPELSTSYVNLCHKSGYLMFHTISLGKILLIGQAKSRYTHDFRSSEIKVRRPRPPPGMKEDCQEMKCFGRSLKHEALGRGSLVPIYSLLTNSVSHHLLTFNGISAKKGTVEDAVNIVLSTPADLVLPYYALSLEELLPAEGSVCWSLIGPISAGHIGDVYVESAIRYAGRDAEVAFRIYSLDNFRLHASLKNSKWFS</sequence>
<keyword evidence="2" id="KW-1185">Reference proteome</keyword>
<comment type="caution">
    <text evidence="1">The sequence shown here is derived from an EMBL/GenBank/DDBJ whole genome shotgun (WGS) entry which is preliminary data.</text>
</comment>
<evidence type="ECO:0000313" key="1">
    <source>
        <dbReference type="EMBL" id="KAF2467000.1"/>
    </source>
</evidence>
<dbReference type="EMBL" id="MU003522">
    <property type="protein sequence ID" value="KAF2467000.1"/>
    <property type="molecule type" value="Genomic_DNA"/>
</dbReference>